<name>A0ABT5I0U6_9CAUL</name>
<keyword evidence="1" id="KW-0479">Metal-binding</keyword>
<organism evidence="6 7">
    <name type="scientific">Asticcacaulis aquaticus</name>
    <dbReference type="NCBI Taxonomy" id="2984212"/>
    <lineage>
        <taxon>Bacteria</taxon>
        <taxon>Pseudomonadati</taxon>
        <taxon>Pseudomonadota</taxon>
        <taxon>Alphaproteobacteria</taxon>
        <taxon>Caulobacterales</taxon>
        <taxon>Caulobacteraceae</taxon>
        <taxon>Asticcacaulis</taxon>
    </lineage>
</organism>
<dbReference type="InterPro" id="IPR011992">
    <property type="entry name" value="EF-hand-dom_pair"/>
</dbReference>
<proteinExistence type="predicted"/>
<dbReference type="PANTHER" id="PTHR10827:SF98">
    <property type="entry name" value="45 KDA CALCIUM-BINDING PROTEIN"/>
    <property type="match status" value="1"/>
</dbReference>
<evidence type="ECO:0000313" key="7">
    <source>
        <dbReference type="Proteomes" id="UP001214854"/>
    </source>
</evidence>
<dbReference type="InterPro" id="IPR002048">
    <property type="entry name" value="EF_hand_dom"/>
</dbReference>
<keyword evidence="2" id="KW-0677">Repeat</keyword>
<evidence type="ECO:0000256" key="3">
    <source>
        <dbReference type="SAM" id="SignalP"/>
    </source>
</evidence>
<keyword evidence="3" id="KW-0732">Signal</keyword>
<protein>
    <submittedName>
        <fullName evidence="6">EF-hand domain-containing protein</fullName>
    </submittedName>
</protein>
<feature type="chain" id="PRO_5046312036" evidence="3">
    <location>
        <begin position="23"/>
        <end position="132"/>
    </location>
</feature>
<feature type="domain" description="EF-hand" evidence="5">
    <location>
        <begin position="52"/>
        <end position="110"/>
    </location>
</feature>
<dbReference type="Pfam" id="PF13499">
    <property type="entry name" value="EF-hand_7"/>
    <property type="match status" value="1"/>
</dbReference>
<feature type="signal peptide" evidence="3">
    <location>
        <begin position="1"/>
        <end position="22"/>
    </location>
</feature>
<dbReference type="Proteomes" id="UP001214854">
    <property type="component" value="Unassembled WGS sequence"/>
</dbReference>
<evidence type="ECO:0000259" key="4">
    <source>
        <dbReference type="Pfam" id="PF13202"/>
    </source>
</evidence>
<dbReference type="PANTHER" id="PTHR10827">
    <property type="entry name" value="RETICULOCALBIN"/>
    <property type="match status" value="1"/>
</dbReference>
<gene>
    <name evidence="6" type="ORF">PQU92_18660</name>
</gene>
<dbReference type="EMBL" id="JAQQKX010000030">
    <property type="protein sequence ID" value="MDC7685311.1"/>
    <property type="molecule type" value="Genomic_DNA"/>
</dbReference>
<dbReference type="Gene3D" id="1.10.238.10">
    <property type="entry name" value="EF-hand"/>
    <property type="match status" value="1"/>
</dbReference>
<feature type="domain" description="EF-hand" evidence="4">
    <location>
        <begin position="31"/>
        <end position="48"/>
    </location>
</feature>
<dbReference type="Pfam" id="PF13202">
    <property type="entry name" value="EF-hand_5"/>
    <property type="match status" value="1"/>
</dbReference>
<evidence type="ECO:0000256" key="1">
    <source>
        <dbReference type="ARBA" id="ARBA00022723"/>
    </source>
</evidence>
<evidence type="ECO:0000256" key="2">
    <source>
        <dbReference type="ARBA" id="ARBA00022737"/>
    </source>
</evidence>
<dbReference type="RefSeq" id="WP_272749810.1">
    <property type="nucleotide sequence ID" value="NZ_JAQQKX010000030.1"/>
</dbReference>
<comment type="caution">
    <text evidence="6">The sequence shown here is derived from an EMBL/GenBank/DDBJ whole genome shotgun (WGS) entry which is preliminary data.</text>
</comment>
<dbReference type="SUPFAM" id="SSF47473">
    <property type="entry name" value="EF-hand"/>
    <property type="match status" value="1"/>
</dbReference>
<sequence length="132" mass="14674">MKFNTVIRLATFVMAVQTMAFAAEPLSESLAKFDRDHDGRVSLAEWTRDRPAQFKKLDANKDARLTLDEVRAAYLKLATINDPKTKKRIDGVMNADANSDGSVTLDEYVAYGEAGFKRRDTDGDGFLTAADH</sequence>
<reference evidence="6 7" key="1">
    <citation type="submission" date="2023-01" db="EMBL/GenBank/DDBJ databases">
        <title>Novel species of the genus Asticcacaulis isolated from rivers.</title>
        <authorList>
            <person name="Lu H."/>
        </authorList>
    </citation>
    <scope>NUCLEOTIDE SEQUENCE [LARGE SCALE GENOMIC DNA]</scope>
    <source>
        <strain evidence="6 7">BYS171W</strain>
    </source>
</reference>
<evidence type="ECO:0000259" key="5">
    <source>
        <dbReference type="Pfam" id="PF13499"/>
    </source>
</evidence>
<keyword evidence="7" id="KW-1185">Reference proteome</keyword>
<accession>A0ABT5I0U6</accession>
<evidence type="ECO:0000313" key="6">
    <source>
        <dbReference type="EMBL" id="MDC7685311.1"/>
    </source>
</evidence>